<dbReference type="EMBL" id="POUA01000794">
    <property type="protein sequence ID" value="PZG15121.1"/>
    <property type="molecule type" value="Genomic_DNA"/>
</dbReference>
<gene>
    <name evidence="5" type="ORF">C1I98_39390</name>
</gene>
<dbReference type="InterPro" id="IPR009057">
    <property type="entry name" value="Homeodomain-like_sf"/>
</dbReference>
<dbReference type="InterPro" id="IPR018060">
    <property type="entry name" value="HTH_AraC"/>
</dbReference>
<feature type="non-terminal residue" evidence="5">
    <location>
        <position position="1"/>
    </location>
</feature>
<evidence type="ECO:0000313" key="6">
    <source>
        <dbReference type="Proteomes" id="UP000248544"/>
    </source>
</evidence>
<reference evidence="5 6" key="1">
    <citation type="submission" date="2018-01" db="EMBL/GenBank/DDBJ databases">
        <title>Draft genome sequence of Sphaerisporangium sp. 7K107.</title>
        <authorList>
            <person name="Sahin N."/>
            <person name="Saygin H."/>
            <person name="Ay H."/>
        </authorList>
    </citation>
    <scope>NUCLEOTIDE SEQUENCE [LARGE SCALE GENOMIC DNA]</scope>
    <source>
        <strain evidence="5 6">7K107</strain>
    </source>
</reference>
<accession>A0A2W2DYK9</accession>
<dbReference type="GO" id="GO:0003700">
    <property type="term" value="F:DNA-binding transcription factor activity"/>
    <property type="evidence" value="ECO:0007669"/>
    <property type="project" value="InterPro"/>
</dbReference>
<feature type="domain" description="HTH araC/xylS-type" evidence="4">
    <location>
        <begin position="14"/>
        <end position="115"/>
    </location>
</feature>
<evidence type="ECO:0000259" key="4">
    <source>
        <dbReference type="PROSITE" id="PS01124"/>
    </source>
</evidence>
<proteinExistence type="predicted"/>
<dbReference type="Pfam" id="PF12833">
    <property type="entry name" value="HTH_18"/>
    <property type="match status" value="1"/>
</dbReference>
<dbReference type="PROSITE" id="PS01124">
    <property type="entry name" value="HTH_ARAC_FAMILY_2"/>
    <property type="match status" value="1"/>
</dbReference>
<dbReference type="InterPro" id="IPR050204">
    <property type="entry name" value="AraC_XylS_family_regulators"/>
</dbReference>
<dbReference type="SUPFAM" id="SSF46689">
    <property type="entry name" value="Homeodomain-like"/>
    <property type="match status" value="1"/>
</dbReference>
<evidence type="ECO:0000313" key="5">
    <source>
        <dbReference type="EMBL" id="PZG15121.1"/>
    </source>
</evidence>
<dbReference type="SMART" id="SM00342">
    <property type="entry name" value="HTH_ARAC"/>
    <property type="match status" value="1"/>
</dbReference>
<dbReference type="Proteomes" id="UP000248544">
    <property type="component" value="Unassembled WGS sequence"/>
</dbReference>
<keyword evidence="2" id="KW-0238">DNA-binding</keyword>
<organism evidence="5 6">
    <name type="scientific">Spongiactinospora gelatinilytica</name>
    <dbReference type="NCBI Taxonomy" id="2666298"/>
    <lineage>
        <taxon>Bacteria</taxon>
        <taxon>Bacillati</taxon>
        <taxon>Actinomycetota</taxon>
        <taxon>Actinomycetes</taxon>
        <taxon>Streptosporangiales</taxon>
        <taxon>Streptosporangiaceae</taxon>
        <taxon>Spongiactinospora</taxon>
    </lineage>
</organism>
<name>A0A2W2DYK9_9ACTN</name>
<protein>
    <submittedName>
        <fullName evidence="5">AraC family transcriptional regulator</fullName>
    </submittedName>
</protein>
<sequence length="116" mass="13179">FLHAHQPAPDPQSDRAAHAVDRIIADPTITRVATLAHHLGTNVRTLQRLFADHVGIGPKWVIRRYRLHEVTERLATGTPIDWPTLATDLGYADQAHFTRDFKSMFGESPTHYAERY</sequence>
<dbReference type="PANTHER" id="PTHR46796">
    <property type="entry name" value="HTH-TYPE TRANSCRIPTIONAL ACTIVATOR RHAS-RELATED"/>
    <property type="match status" value="1"/>
</dbReference>
<evidence type="ECO:0000256" key="2">
    <source>
        <dbReference type="ARBA" id="ARBA00023125"/>
    </source>
</evidence>
<dbReference type="Gene3D" id="1.10.10.60">
    <property type="entry name" value="Homeodomain-like"/>
    <property type="match status" value="1"/>
</dbReference>
<dbReference type="GO" id="GO:0043565">
    <property type="term" value="F:sequence-specific DNA binding"/>
    <property type="evidence" value="ECO:0007669"/>
    <property type="project" value="InterPro"/>
</dbReference>
<evidence type="ECO:0000256" key="3">
    <source>
        <dbReference type="ARBA" id="ARBA00023163"/>
    </source>
</evidence>
<keyword evidence="3" id="KW-0804">Transcription</keyword>
<dbReference type="RefSeq" id="WP_146607952.1">
    <property type="nucleotide sequence ID" value="NZ_POUA01000794.1"/>
</dbReference>
<comment type="caution">
    <text evidence="5">The sequence shown here is derived from an EMBL/GenBank/DDBJ whole genome shotgun (WGS) entry which is preliminary data.</text>
</comment>
<keyword evidence="6" id="KW-1185">Reference proteome</keyword>
<keyword evidence="1" id="KW-0805">Transcription regulation</keyword>
<evidence type="ECO:0000256" key="1">
    <source>
        <dbReference type="ARBA" id="ARBA00023015"/>
    </source>
</evidence>
<dbReference type="AlphaFoldDB" id="A0A2W2DYK9"/>